<protein>
    <submittedName>
        <fullName evidence="2">Uncharacterized protein</fullName>
    </submittedName>
</protein>
<organism evidence="2 3">
    <name type="scientific">Byssothecium circinans</name>
    <dbReference type="NCBI Taxonomy" id="147558"/>
    <lineage>
        <taxon>Eukaryota</taxon>
        <taxon>Fungi</taxon>
        <taxon>Dikarya</taxon>
        <taxon>Ascomycota</taxon>
        <taxon>Pezizomycotina</taxon>
        <taxon>Dothideomycetes</taxon>
        <taxon>Pleosporomycetidae</taxon>
        <taxon>Pleosporales</taxon>
        <taxon>Massarineae</taxon>
        <taxon>Massarinaceae</taxon>
        <taxon>Byssothecium</taxon>
    </lineage>
</organism>
<gene>
    <name evidence="2" type="ORF">CC80DRAFT_85846</name>
</gene>
<sequence>MRGRLPFLHGVPTLQASFCPPGVRAWNIAPISEADVCSEWRKWRQNRNRTDGPQGQARLPSQPCSQPRNTYPKSDSAQDRTMSRHGLDHDALRLLQSRVGSQYTT</sequence>
<feature type="compositionally biased region" description="Polar residues" evidence="1">
    <location>
        <begin position="62"/>
        <end position="75"/>
    </location>
</feature>
<dbReference type="Proteomes" id="UP000800035">
    <property type="component" value="Unassembled WGS sequence"/>
</dbReference>
<dbReference type="EMBL" id="ML976994">
    <property type="protein sequence ID" value="KAF1955489.1"/>
    <property type="molecule type" value="Genomic_DNA"/>
</dbReference>
<dbReference type="AlphaFoldDB" id="A0A6A5TUQ3"/>
<name>A0A6A5TUQ3_9PLEO</name>
<proteinExistence type="predicted"/>
<evidence type="ECO:0000256" key="1">
    <source>
        <dbReference type="SAM" id="MobiDB-lite"/>
    </source>
</evidence>
<keyword evidence="3" id="KW-1185">Reference proteome</keyword>
<reference evidence="2" key="1">
    <citation type="journal article" date="2020" name="Stud. Mycol.">
        <title>101 Dothideomycetes genomes: a test case for predicting lifestyles and emergence of pathogens.</title>
        <authorList>
            <person name="Haridas S."/>
            <person name="Albert R."/>
            <person name="Binder M."/>
            <person name="Bloem J."/>
            <person name="Labutti K."/>
            <person name="Salamov A."/>
            <person name="Andreopoulos B."/>
            <person name="Baker S."/>
            <person name="Barry K."/>
            <person name="Bills G."/>
            <person name="Bluhm B."/>
            <person name="Cannon C."/>
            <person name="Castanera R."/>
            <person name="Culley D."/>
            <person name="Daum C."/>
            <person name="Ezra D."/>
            <person name="Gonzalez J."/>
            <person name="Henrissat B."/>
            <person name="Kuo A."/>
            <person name="Liang C."/>
            <person name="Lipzen A."/>
            <person name="Lutzoni F."/>
            <person name="Magnuson J."/>
            <person name="Mondo S."/>
            <person name="Nolan M."/>
            <person name="Ohm R."/>
            <person name="Pangilinan J."/>
            <person name="Park H.-J."/>
            <person name="Ramirez L."/>
            <person name="Alfaro M."/>
            <person name="Sun H."/>
            <person name="Tritt A."/>
            <person name="Yoshinaga Y."/>
            <person name="Zwiers L.-H."/>
            <person name="Turgeon B."/>
            <person name="Goodwin S."/>
            <person name="Spatafora J."/>
            <person name="Crous P."/>
            <person name="Grigoriev I."/>
        </authorList>
    </citation>
    <scope>NUCLEOTIDE SEQUENCE</scope>
    <source>
        <strain evidence="2">CBS 675.92</strain>
    </source>
</reference>
<feature type="region of interest" description="Disordered" evidence="1">
    <location>
        <begin position="44"/>
        <end position="105"/>
    </location>
</feature>
<evidence type="ECO:0000313" key="2">
    <source>
        <dbReference type="EMBL" id="KAF1955489.1"/>
    </source>
</evidence>
<accession>A0A6A5TUQ3</accession>
<feature type="compositionally biased region" description="Basic and acidic residues" evidence="1">
    <location>
        <begin position="76"/>
        <end position="92"/>
    </location>
</feature>
<evidence type="ECO:0000313" key="3">
    <source>
        <dbReference type="Proteomes" id="UP000800035"/>
    </source>
</evidence>